<reference evidence="2 3" key="1">
    <citation type="journal article" date="2018" name="Mycol. Prog.">
        <title>Coniella lustricola, a new species from submerged detritus.</title>
        <authorList>
            <person name="Raudabaugh D.B."/>
            <person name="Iturriaga T."/>
            <person name="Carver A."/>
            <person name="Mondo S."/>
            <person name="Pangilinan J."/>
            <person name="Lipzen A."/>
            <person name="He G."/>
            <person name="Amirebrahimi M."/>
            <person name="Grigoriev I.V."/>
            <person name="Miller A.N."/>
        </authorList>
    </citation>
    <scope>NUCLEOTIDE SEQUENCE [LARGE SCALE GENOMIC DNA]</scope>
    <source>
        <strain evidence="2 3">B22-T-1</strain>
    </source>
</reference>
<dbReference type="Gene3D" id="3.40.50.11350">
    <property type="match status" value="1"/>
</dbReference>
<proteinExistence type="predicted"/>
<sequence length="489" mass="54278">MLYDARPWEVFLLAASLILIWTFGFSVHDQVAVVFFGEHGAANATTPSTPTPPPAAAAPGPGQTQEDVFIQTATQVEFPTPIDYAPLQELCANTTFRAGLLFTCEGQHGGIGMVRNQILKCVRYAIHGGGALVVPSMSLRSASDLSDISGPTEVPLEYLMDRDAFVTRLTKGCPGMVLYNRTEDFPHYSQLAARAGRTVDLVGDQFEPNHPRQGLEHPHEWRASLDAWLLHQQNISAASITASTPVHVRMGQSYLEYPIRSDGDAAAREFGKIVSFREDTRELAAKVLFALRRQHALATIDASAAINDKAYFGAHVRLEEDAVWAWSPDEWRFSRIKDQFEAHFAYIARTGLTTVYVACGNQTVVDLFAAQLRLWNSATSADGSPNNNNTVTVVTKYDLLWGADRVRLDALTFDQQALVDFILMFKASAFMGVAHSSFSWNVALRRHELSKYPDYANEGSDLLRDEYSIIMGMEADYPRVDGFKYAIWP</sequence>
<dbReference type="OrthoDB" id="20368at2759"/>
<organism evidence="2 3">
    <name type="scientific">Coniella lustricola</name>
    <dbReference type="NCBI Taxonomy" id="2025994"/>
    <lineage>
        <taxon>Eukaryota</taxon>
        <taxon>Fungi</taxon>
        <taxon>Dikarya</taxon>
        <taxon>Ascomycota</taxon>
        <taxon>Pezizomycotina</taxon>
        <taxon>Sordariomycetes</taxon>
        <taxon>Sordariomycetidae</taxon>
        <taxon>Diaporthales</taxon>
        <taxon>Schizoparmaceae</taxon>
        <taxon>Coniella</taxon>
    </lineage>
</organism>
<name>A0A2T3AGN0_9PEZI</name>
<evidence type="ECO:0000256" key="1">
    <source>
        <dbReference type="SAM" id="MobiDB-lite"/>
    </source>
</evidence>
<gene>
    <name evidence="2" type="ORF">BD289DRAFT_362648</name>
</gene>
<dbReference type="EMBL" id="KZ678392">
    <property type="protein sequence ID" value="PSR97371.1"/>
    <property type="molecule type" value="Genomic_DNA"/>
</dbReference>
<dbReference type="Proteomes" id="UP000241462">
    <property type="component" value="Unassembled WGS sequence"/>
</dbReference>
<evidence type="ECO:0000313" key="3">
    <source>
        <dbReference type="Proteomes" id="UP000241462"/>
    </source>
</evidence>
<evidence type="ECO:0000313" key="2">
    <source>
        <dbReference type="EMBL" id="PSR97371.1"/>
    </source>
</evidence>
<evidence type="ECO:0008006" key="4">
    <source>
        <dbReference type="Google" id="ProtNLM"/>
    </source>
</evidence>
<dbReference type="CDD" id="cd11296">
    <property type="entry name" value="O-FucT_like"/>
    <property type="match status" value="1"/>
</dbReference>
<accession>A0A2T3AGN0</accession>
<dbReference type="STRING" id="2025994.A0A2T3AGN0"/>
<dbReference type="InParanoid" id="A0A2T3AGN0"/>
<dbReference type="AlphaFoldDB" id="A0A2T3AGN0"/>
<feature type="region of interest" description="Disordered" evidence="1">
    <location>
        <begin position="44"/>
        <end position="63"/>
    </location>
</feature>
<keyword evidence="3" id="KW-1185">Reference proteome</keyword>
<protein>
    <recommendedName>
        <fullName evidence="4">Alternative oxidase</fullName>
    </recommendedName>
</protein>